<evidence type="ECO:0000256" key="4">
    <source>
        <dbReference type="ARBA" id="ARBA00022798"/>
    </source>
</evidence>
<evidence type="ECO:0000256" key="5">
    <source>
        <dbReference type="ARBA" id="ARBA00022801"/>
    </source>
</evidence>
<evidence type="ECO:0000256" key="1">
    <source>
        <dbReference type="ARBA" id="ARBA00007277"/>
    </source>
</evidence>
<feature type="domain" description="GP-PDE" evidence="7">
    <location>
        <begin position="1"/>
        <end position="230"/>
    </location>
</feature>
<organism evidence="8 9">
    <name type="scientific">Digitaria exilis</name>
    <dbReference type="NCBI Taxonomy" id="1010633"/>
    <lineage>
        <taxon>Eukaryota</taxon>
        <taxon>Viridiplantae</taxon>
        <taxon>Streptophyta</taxon>
        <taxon>Embryophyta</taxon>
        <taxon>Tracheophyta</taxon>
        <taxon>Spermatophyta</taxon>
        <taxon>Magnoliopsida</taxon>
        <taxon>Liliopsida</taxon>
        <taxon>Poales</taxon>
        <taxon>Poaceae</taxon>
        <taxon>PACMAD clade</taxon>
        <taxon>Panicoideae</taxon>
        <taxon>Panicodae</taxon>
        <taxon>Paniceae</taxon>
        <taxon>Anthephorinae</taxon>
        <taxon>Digitaria</taxon>
    </lineage>
</organism>
<reference evidence="8" key="1">
    <citation type="submission" date="2020-07" db="EMBL/GenBank/DDBJ databases">
        <title>Genome sequence and genetic diversity analysis of an under-domesticated orphan crop, white fonio (Digitaria exilis).</title>
        <authorList>
            <person name="Bennetzen J.L."/>
            <person name="Chen S."/>
            <person name="Ma X."/>
            <person name="Wang X."/>
            <person name="Yssel A.E.J."/>
            <person name="Chaluvadi S.R."/>
            <person name="Johnson M."/>
            <person name="Gangashetty P."/>
            <person name="Hamidou F."/>
            <person name="Sanogo M.D."/>
            <person name="Zwaenepoel A."/>
            <person name="Wallace J."/>
            <person name="Van De Peer Y."/>
            <person name="Van Deynze A."/>
        </authorList>
    </citation>
    <scope>NUCLEOTIDE SEQUENCE</scope>
    <source>
        <tissue evidence="8">Leaves</tissue>
    </source>
</reference>
<keyword evidence="9" id="KW-1185">Reference proteome</keyword>
<evidence type="ECO:0000313" key="9">
    <source>
        <dbReference type="Proteomes" id="UP000636709"/>
    </source>
</evidence>
<sequence>MASFFLLLQSDENIRFASEILNFGRAIEDGADFIETDVLASKDGHLICSHDVILDTTTDVANHSEFANRKRSYVVQGFNVTGWFVDWLRQPVFIQSFAPTSLIYISNMTNSPKVLLIAEVPFPTEDTNQSYYEITSDSYLAFIRGYVVGIGPSKDSIVPPKDNYLGQPTDLVARAHALNLQVHPYTFRNENSFLHFDFHQDPYAEYEYWLNEIGVDGLFTYFTVHASIIALVILGGSNANPVATHQSKLDVNHKKPLQTFRPYNVAHRGSSGILPEETTGAYLMAIEEDADFIEADIVASKDGHLICFHDVTLDATTDIASRTEFANRKRTYEVERVNMTGFFVGKHQIITFGEYILIALYADRIVGIYPEIKNPVFINEHVKWLDRKKFEDKFVQTLLKYGYKGEYMSEDWLRQPLFIQCFAPTSLIYISNMTNSPKVLLIDDTTVYTQDTNQSYNEITSDGYLAFIRKYVIGIGPWKDTIVPPKDNYLGPPTDLVARAHAHNLQVHPYTFRNENKYLHFNFHQDPYFEYEFWLKEIGVDGLFTDFPGSLHNFQECRMPYPKMENRETLL</sequence>
<keyword evidence="5" id="KW-0378">Hydrolase</keyword>
<dbReference type="InterPro" id="IPR017946">
    <property type="entry name" value="PLC-like_Pdiesterase_TIM-brl"/>
</dbReference>
<dbReference type="InterPro" id="IPR030395">
    <property type="entry name" value="GP_PDE_dom"/>
</dbReference>
<dbReference type="Gene3D" id="3.20.20.190">
    <property type="entry name" value="Phosphatidylinositol (PI) phosphodiesterase"/>
    <property type="match status" value="3"/>
</dbReference>
<dbReference type="PANTHER" id="PTHR43620">
    <property type="entry name" value="GLYCEROPHOSPHORYL DIESTER PHOSPHODIESTERASE"/>
    <property type="match status" value="1"/>
</dbReference>
<protein>
    <recommendedName>
        <fullName evidence="2">glycerophosphodiester phosphodiesterase</fullName>
        <ecNumber evidence="2">3.1.4.46</ecNumber>
    </recommendedName>
</protein>
<dbReference type="AlphaFoldDB" id="A0A835E9G6"/>
<gene>
    <name evidence="8" type="ORF">HU200_048324</name>
</gene>
<dbReference type="SUPFAM" id="SSF51695">
    <property type="entry name" value="PLC-like phosphodiesterases"/>
    <property type="match status" value="2"/>
</dbReference>
<dbReference type="Pfam" id="PF03009">
    <property type="entry name" value="GDPD"/>
    <property type="match status" value="3"/>
</dbReference>
<evidence type="ECO:0000256" key="3">
    <source>
        <dbReference type="ARBA" id="ARBA00022729"/>
    </source>
</evidence>
<dbReference type="PANTHER" id="PTHR43620:SF7">
    <property type="entry name" value="GLYCEROPHOSPHODIESTER PHOSPHODIESTERASE GDPD5-RELATED"/>
    <property type="match status" value="1"/>
</dbReference>
<dbReference type="GO" id="GO:0008889">
    <property type="term" value="F:glycerophosphodiester phosphodiesterase activity"/>
    <property type="evidence" value="ECO:0007669"/>
    <property type="project" value="UniProtKB-EC"/>
</dbReference>
<accession>A0A835E9G6</accession>
<comment type="caution">
    <text evidence="8">The sequence shown here is derived from an EMBL/GenBank/DDBJ whole genome shotgun (WGS) entry which is preliminary data.</text>
</comment>
<dbReference type="EC" id="3.1.4.46" evidence="2"/>
<feature type="domain" description="GP-PDE" evidence="7">
    <location>
        <begin position="262"/>
        <end position="555"/>
    </location>
</feature>
<evidence type="ECO:0000256" key="6">
    <source>
        <dbReference type="ARBA" id="ARBA00047512"/>
    </source>
</evidence>
<dbReference type="GO" id="GO:0006629">
    <property type="term" value="P:lipid metabolic process"/>
    <property type="evidence" value="ECO:0007669"/>
    <property type="project" value="InterPro"/>
</dbReference>
<evidence type="ECO:0000256" key="2">
    <source>
        <dbReference type="ARBA" id="ARBA00012247"/>
    </source>
</evidence>
<keyword evidence="4" id="KW-0319">Glycerol metabolism</keyword>
<evidence type="ECO:0000259" key="7">
    <source>
        <dbReference type="PROSITE" id="PS51704"/>
    </source>
</evidence>
<proteinExistence type="inferred from homology"/>
<dbReference type="Proteomes" id="UP000636709">
    <property type="component" value="Unassembled WGS sequence"/>
</dbReference>
<comment type="catalytic activity">
    <reaction evidence="6">
        <text>a sn-glycero-3-phosphodiester + H2O = an alcohol + sn-glycerol 3-phosphate + H(+)</text>
        <dbReference type="Rhea" id="RHEA:12969"/>
        <dbReference type="ChEBI" id="CHEBI:15377"/>
        <dbReference type="ChEBI" id="CHEBI:15378"/>
        <dbReference type="ChEBI" id="CHEBI:30879"/>
        <dbReference type="ChEBI" id="CHEBI:57597"/>
        <dbReference type="ChEBI" id="CHEBI:83408"/>
        <dbReference type="EC" id="3.1.4.46"/>
    </reaction>
</comment>
<comment type="similarity">
    <text evidence="1">Belongs to the glycerophosphoryl diester phosphodiesterase family.</text>
</comment>
<dbReference type="EMBL" id="JACEFO010002198">
    <property type="protein sequence ID" value="KAF8673937.1"/>
    <property type="molecule type" value="Genomic_DNA"/>
</dbReference>
<dbReference type="OrthoDB" id="1058301at2759"/>
<keyword evidence="3" id="KW-0732">Signal</keyword>
<dbReference type="GO" id="GO:0006071">
    <property type="term" value="P:glycerol metabolic process"/>
    <property type="evidence" value="ECO:0007669"/>
    <property type="project" value="UniProtKB-KW"/>
</dbReference>
<evidence type="ECO:0000313" key="8">
    <source>
        <dbReference type="EMBL" id="KAF8673937.1"/>
    </source>
</evidence>
<dbReference type="PROSITE" id="PS51704">
    <property type="entry name" value="GP_PDE"/>
    <property type="match status" value="2"/>
</dbReference>
<name>A0A835E9G6_9POAL</name>